<organism evidence="4 5">
    <name type="scientific">Salvia divinorum</name>
    <name type="common">Maria pastora</name>
    <name type="synonym">Diviner's sage</name>
    <dbReference type="NCBI Taxonomy" id="28513"/>
    <lineage>
        <taxon>Eukaryota</taxon>
        <taxon>Viridiplantae</taxon>
        <taxon>Streptophyta</taxon>
        <taxon>Embryophyta</taxon>
        <taxon>Tracheophyta</taxon>
        <taxon>Spermatophyta</taxon>
        <taxon>Magnoliopsida</taxon>
        <taxon>eudicotyledons</taxon>
        <taxon>Gunneridae</taxon>
        <taxon>Pentapetalae</taxon>
        <taxon>asterids</taxon>
        <taxon>lamiids</taxon>
        <taxon>Lamiales</taxon>
        <taxon>Lamiaceae</taxon>
        <taxon>Nepetoideae</taxon>
        <taxon>Mentheae</taxon>
        <taxon>Salviinae</taxon>
        <taxon>Salvia</taxon>
        <taxon>Salvia subgen. Calosphace</taxon>
    </lineage>
</organism>
<keyword evidence="1 2" id="KW-0175">Coiled coil</keyword>
<feature type="compositionally biased region" description="Pro residues" evidence="3">
    <location>
        <begin position="279"/>
        <end position="301"/>
    </location>
</feature>
<feature type="compositionally biased region" description="Pro residues" evidence="3">
    <location>
        <begin position="308"/>
        <end position="318"/>
    </location>
</feature>
<feature type="region of interest" description="Disordered" evidence="3">
    <location>
        <begin position="1"/>
        <end position="35"/>
    </location>
</feature>
<feature type="region of interest" description="Disordered" evidence="3">
    <location>
        <begin position="224"/>
        <end position="243"/>
    </location>
</feature>
<dbReference type="InterPro" id="IPR040265">
    <property type="entry name" value="CHUP1/IPGA1-like"/>
</dbReference>
<keyword evidence="5" id="KW-1185">Reference proteome</keyword>
<dbReference type="PANTHER" id="PTHR31342:SF18">
    <property type="entry name" value="OS01G0651932 PROTEIN"/>
    <property type="match status" value="1"/>
</dbReference>
<reference evidence="4 5" key="1">
    <citation type="submission" date="2024-06" db="EMBL/GenBank/DDBJ databases">
        <title>A chromosome level genome sequence of Diviner's sage (Salvia divinorum).</title>
        <authorList>
            <person name="Ford S.A."/>
            <person name="Ro D.-K."/>
            <person name="Ness R.W."/>
            <person name="Phillips M.A."/>
        </authorList>
    </citation>
    <scope>NUCLEOTIDE SEQUENCE [LARGE SCALE GENOMIC DNA]</scope>
    <source>
        <strain evidence="4">SAF-2024a</strain>
        <tissue evidence="4">Leaf</tissue>
    </source>
</reference>
<proteinExistence type="predicted"/>
<dbReference type="Proteomes" id="UP001567538">
    <property type="component" value="Unassembled WGS sequence"/>
</dbReference>
<evidence type="ECO:0000256" key="1">
    <source>
        <dbReference type="ARBA" id="ARBA00023054"/>
    </source>
</evidence>
<evidence type="ECO:0000313" key="4">
    <source>
        <dbReference type="EMBL" id="KAL1560319.1"/>
    </source>
</evidence>
<dbReference type="SUPFAM" id="SSF101447">
    <property type="entry name" value="Formin homology 2 domain (FH2 domain)"/>
    <property type="match status" value="1"/>
</dbReference>
<comment type="caution">
    <text evidence="4">The sequence shown here is derived from an EMBL/GenBank/DDBJ whole genome shotgun (WGS) entry which is preliminary data.</text>
</comment>
<feature type="coiled-coil region" evidence="2">
    <location>
        <begin position="86"/>
        <end position="113"/>
    </location>
</feature>
<evidence type="ECO:0000313" key="5">
    <source>
        <dbReference type="Proteomes" id="UP001567538"/>
    </source>
</evidence>
<feature type="region of interest" description="Disordered" evidence="3">
    <location>
        <begin position="272"/>
        <end position="329"/>
    </location>
</feature>
<name>A0ABD1HYD7_SALDI</name>
<dbReference type="EMBL" id="JBEAFC010000004">
    <property type="protein sequence ID" value="KAL1560319.1"/>
    <property type="molecule type" value="Genomic_DNA"/>
</dbReference>
<dbReference type="PANTHER" id="PTHR31342">
    <property type="entry name" value="PROTEIN CHUP1, CHLOROPLASTIC"/>
    <property type="match status" value="1"/>
</dbReference>
<evidence type="ECO:0000256" key="3">
    <source>
        <dbReference type="SAM" id="MobiDB-lite"/>
    </source>
</evidence>
<protein>
    <submittedName>
        <fullName evidence="4">Protein CHUP1, chloroplastic-like</fullName>
    </submittedName>
</protein>
<dbReference type="AlphaFoldDB" id="A0ABD1HYD7"/>
<accession>A0ABD1HYD7</accession>
<gene>
    <name evidence="4" type="ORF">AAHA92_10540</name>
</gene>
<sequence length="612" mass="68055">MTPTSGKQPPPPQKGSAAPFSRYFPRASAQVQPRPPDVSELLRLVEELRESESRLKTELLEQKLVRESVAIVPVLESVISNKDSEIELSRRKIGCLEAENEHLRSENEFLHTELSKQNQIYEEKIRYMQAELADIKIAVSERESEYDEASSSSTATVKLNDVINNRKPNVPTKCLRKCTDQISSRSETDARKDEICAAAVRHSTATGNSEEIPETSDVFMGIRSRAPRVPKPPPRPSASLLSMVRSSSPKCLSSVSLPSYGTLSDSAHRALSEISNGSRPPPPPPPPPPIRGSAPPPPPSLPKKAAAAPPPPPPPPPKRGSKPAPAKVRRVPEVAEFYHSLMRRDSTCRKDSAAGDLQVAGATAKDMIGEIENRSAHLLAIKTDIETQGDFIRFLIKEVEAAAFTDIEDVVSFVKWLDDELSYLVDERAVLKHFDWPEKRADALREAAFGYSDLKKLECEVSSFRDDPRQPCAHALKKIQSLFEKLEHAVYNLSRLRESATDRYKGFHIPVNWMLDSGYVSQIKLASVKLAMKYMKRVSGELETAGGIPEEEELIVQGVKFAFRIHQFAGGFDVETMKAFEELRDKARLCNVQCQTQQQKYVPRSCASAVCL</sequence>
<evidence type="ECO:0000256" key="2">
    <source>
        <dbReference type="SAM" id="Coils"/>
    </source>
</evidence>